<feature type="transmembrane region" description="Helical" evidence="8">
    <location>
        <begin position="1186"/>
        <end position="1207"/>
    </location>
</feature>
<proteinExistence type="predicted"/>
<evidence type="ECO:0000256" key="2">
    <source>
        <dbReference type="ARBA" id="ARBA00012543"/>
    </source>
</evidence>
<dbReference type="PANTHER" id="PTHR22914:SF41">
    <property type="entry name" value="CHITIN SYNTHASE 7"/>
    <property type="match status" value="1"/>
</dbReference>
<feature type="transmembrane region" description="Helical" evidence="8">
    <location>
        <begin position="777"/>
        <end position="796"/>
    </location>
</feature>
<feature type="transmembrane region" description="Helical" evidence="8">
    <location>
        <begin position="746"/>
        <end position="765"/>
    </location>
</feature>
<comment type="caution">
    <text evidence="10">The sequence shown here is derived from an EMBL/GenBank/DDBJ whole genome shotgun (WGS) entry which is preliminary data.</text>
</comment>
<dbReference type="Pfam" id="PF03142">
    <property type="entry name" value="Chitin_synth_2"/>
    <property type="match status" value="1"/>
</dbReference>
<feature type="transmembrane region" description="Helical" evidence="8">
    <location>
        <begin position="829"/>
        <end position="851"/>
    </location>
</feature>
<keyword evidence="3" id="KW-0328">Glycosyltransferase</keyword>
<dbReference type="EMBL" id="RCHS01004059">
    <property type="protein sequence ID" value="RMX38027.1"/>
    <property type="molecule type" value="Genomic_DNA"/>
</dbReference>
<evidence type="ECO:0000313" key="11">
    <source>
        <dbReference type="Proteomes" id="UP000275408"/>
    </source>
</evidence>
<evidence type="ECO:0000256" key="8">
    <source>
        <dbReference type="SAM" id="Phobius"/>
    </source>
</evidence>
<keyword evidence="6 8" id="KW-0472">Membrane</keyword>
<feature type="transmembrane region" description="Helical" evidence="8">
    <location>
        <begin position="12"/>
        <end position="30"/>
    </location>
</feature>
<keyword evidence="3" id="KW-0808">Transferase</keyword>
<evidence type="ECO:0000256" key="4">
    <source>
        <dbReference type="ARBA" id="ARBA00022692"/>
    </source>
</evidence>
<evidence type="ECO:0000256" key="5">
    <source>
        <dbReference type="ARBA" id="ARBA00022989"/>
    </source>
</evidence>
<dbReference type="OrthoDB" id="370884at2759"/>
<dbReference type="GO" id="GO:0071944">
    <property type="term" value="C:cell periphery"/>
    <property type="evidence" value="ECO:0007669"/>
    <property type="project" value="TreeGrafter"/>
</dbReference>
<feature type="domain" description="SAM" evidence="9">
    <location>
        <begin position="1025"/>
        <end position="1093"/>
    </location>
</feature>
<evidence type="ECO:0000256" key="6">
    <source>
        <dbReference type="ARBA" id="ARBA00023136"/>
    </source>
</evidence>
<dbReference type="Pfam" id="PF07647">
    <property type="entry name" value="SAM_2"/>
    <property type="match status" value="1"/>
</dbReference>
<feature type="transmembrane region" description="Helical" evidence="8">
    <location>
        <begin position="298"/>
        <end position="319"/>
    </location>
</feature>
<feature type="transmembrane region" description="Helical" evidence="8">
    <location>
        <begin position="863"/>
        <end position="881"/>
    </location>
</feature>
<dbReference type="GO" id="GO:0016020">
    <property type="term" value="C:membrane"/>
    <property type="evidence" value="ECO:0007669"/>
    <property type="project" value="UniProtKB-SubCell"/>
</dbReference>
<dbReference type="InterPro" id="IPR013761">
    <property type="entry name" value="SAM/pointed_sf"/>
</dbReference>
<accession>A0A3M6T9F7</accession>
<keyword evidence="11" id="KW-1185">Reference proteome</keyword>
<dbReference type="InterPro" id="IPR004835">
    <property type="entry name" value="Chitin_synth"/>
</dbReference>
<organism evidence="10 11">
    <name type="scientific">Pocillopora damicornis</name>
    <name type="common">Cauliflower coral</name>
    <name type="synonym">Millepora damicornis</name>
    <dbReference type="NCBI Taxonomy" id="46731"/>
    <lineage>
        <taxon>Eukaryota</taxon>
        <taxon>Metazoa</taxon>
        <taxon>Cnidaria</taxon>
        <taxon>Anthozoa</taxon>
        <taxon>Hexacorallia</taxon>
        <taxon>Scleractinia</taxon>
        <taxon>Astrocoeniina</taxon>
        <taxon>Pocilloporidae</taxon>
        <taxon>Pocillopora</taxon>
    </lineage>
</organism>
<dbReference type="AlphaFoldDB" id="A0A3M6T9F7"/>
<dbReference type="PANTHER" id="PTHR22914">
    <property type="entry name" value="CHITIN SYNTHASE"/>
    <property type="match status" value="1"/>
</dbReference>
<feature type="transmembrane region" description="Helical" evidence="8">
    <location>
        <begin position="1159"/>
        <end position="1179"/>
    </location>
</feature>
<dbReference type="PROSITE" id="PS50105">
    <property type="entry name" value="SAM_DOMAIN"/>
    <property type="match status" value="1"/>
</dbReference>
<evidence type="ECO:0000313" key="10">
    <source>
        <dbReference type="EMBL" id="RMX38027.1"/>
    </source>
</evidence>
<dbReference type="Gene3D" id="1.10.150.50">
    <property type="entry name" value="Transcription Factor, Ets-1"/>
    <property type="match status" value="2"/>
</dbReference>
<feature type="transmembrane region" description="Helical" evidence="8">
    <location>
        <begin position="226"/>
        <end position="249"/>
    </location>
</feature>
<dbReference type="GO" id="GO:0004100">
    <property type="term" value="F:chitin synthase activity"/>
    <property type="evidence" value="ECO:0007669"/>
    <property type="project" value="UniProtKB-EC"/>
</dbReference>
<feature type="region of interest" description="Disordered" evidence="7">
    <location>
        <begin position="182"/>
        <end position="204"/>
    </location>
</feature>
<dbReference type="Proteomes" id="UP000275408">
    <property type="component" value="Unassembled WGS sequence"/>
</dbReference>
<feature type="transmembrane region" description="Helical" evidence="8">
    <location>
        <begin position="270"/>
        <end position="292"/>
    </location>
</feature>
<evidence type="ECO:0000256" key="3">
    <source>
        <dbReference type="ARBA" id="ARBA00022676"/>
    </source>
</evidence>
<name>A0A3M6T9F7_POCDA</name>
<dbReference type="InterPro" id="IPR029044">
    <property type="entry name" value="Nucleotide-diphossugar_trans"/>
</dbReference>
<reference evidence="10 11" key="1">
    <citation type="journal article" date="2018" name="Sci. Rep.">
        <title>Comparative analysis of the Pocillopora damicornis genome highlights role of immune system in coral evolution.</title>
        <authorList>
            <person name="Cunning R."/>
            <person name="Bay R.A."/>
            <person name="Gillette P."/>
            <person name="Baker A.C."/>
            <person name="Traylor-Knowles N."/>
        </authorList>
    </citation>
    <scope>NUCLEOTIDE SEQUENCE [LARGE SCALE GENOMIC DNA]</scope>
    <source>
        <strain evidence="10">RSMAS</strain>
        <tissue evidence="10">Whole animal</tissue>
    </source>
</reference>
<dbReference type="GO" id="GO:0006031">
    <property type="term" value="P:chitin biosynthetic process"/>
    <property type="evidence" value="ECO:0007669"/>
    <property type="project" value="TreeGrafter"/>
</dbReference>
<dbReference type="SUPFAM" id="SSF53448">
    <property type="entry name" value="Nucleotide-diphospho-sugar transferases"/>
    <property type="match status" value="1"/>
</dbReference>
<protein>
    <recommendedName>
        <fullName evidence="2">chitin synthase</fullName>
        <ecNumber evidence="2">2.4.1.16</ecNumber>
    </recommendedName>
</protein>
<feature type="transmembrane region" description="Helical" evidence="8">
    <location>
        <begin position="69"/>
        <end position="88"/>
    </location>
</feature>
<keyword evidence="4 8" id="KW-0812">Transmembrane</keyword>
<keyword evidence="5 8" id="KW-1133">Transmembrane helix</keyword>
<dbReference type="SMART" id="SM00454">
    <property type="entry name" value="SAM"/>
    <property type="match status" value="2"/>
</dbReference>
<evidence type="ECO:0000259" key="9">
    <source>
        <dbReference type="PROSITE" id="PS50105"/>
    </source>
</evidence>
<evidence type="ECO:0000256" key="7">
    <source>
        <dbReference type="SAM" id="MobiDB-lite"/>
    </source>
</evidence>
<sequence length="1258" mass="143571">MQCRINTLIGGFLEACCLCYIAVVMVTVLPVSPDSIVLLMCSVSGLSLLWQEVYKFLWQRETPISKQVIVASLLSTVLVFTGTIILSFKVTDRTGQICSQAAFYLLSIVWSPKFREVQIQGNYVKGKCPEDINSCSIVNTPEQGNDEIPESSVIRLGTVESRNSHQEQDPTEEGEGIPVIYSRDASDSHPQEGNVTGRIADSIDDNHRFNPNPSSCVPGSTVHAKVAIISSFCKLFFIPVMAVIFSQIFDIVHLKNISNGFRDITTSNPSFLYFILHIVTSFFGYNFGWLACSLGMHWIGYALPLMLATPISVIAPHLWKICEKKSTSITVRTKTFILYNNGRSVSVACTVHGDDLLLVEKSRGESKPLALDSILQWYVFLRLHYQMIERVQRYTFILHVLLLQTSSKKNFALKRVCFEQYLLTYRRNRQSEKEHSTQQNLQREDSQMHVFICTTMYLEKDKEMEELLRSIMDVNKNLQNSRHRYESHVFFDGCVDKDRLNSHVLRLVYLVKEFLNLPLNSCIKMRTPYGMQLKWTVRDKMEFTIHLKDSTKGKTTSASSFQQTVMLNLPTSPLRPELIESARIPQFMQFVPVTNHMLGTVLCCPGCFSLYRCEALRDVLKEFATPAKGPFEYLSKDLGEDRWLCTLMIQRGKRLTYCATANNSTYCPESFEEFYKQRRRWTLSSLANLVLLISKGREILRNNKHVSFLFILYQTFVAIFSVIGSSTLILVIAGGMTLSGVPIKEIYAVAFLCLVFVAYVLLCLYKPKWQLKVSKMLTFLFSAIMCIIVIGMASQVSKDLQARKVDPTIGTIVYTNTSLTAPKLLQHNLLAAVSSLYLAGLIGVFAIASFLHPGEILCSVCGIWYILCLPSGFLLLTIYSICNLTDTSWGTREGDYSGCPCLCLQRSHQIRPDQDEKESKGPGPSGLNRKAESPKGIRTTLDTIQMSPPEKEHIHTPVKNYLQDKELGKYAAGFVENGYELMMDLAGLQEEDLKEIGVEEADTAKLLQHIKKIPLVKISDDIPGNVRDWLVEYRLEEYWHMFESKACTDPEALQDLKMKSERNPKQYLKKKFEIEKPGHLKRLIEALHSLLPSPEMKKISFTSCELDRVPFVEWEDYDEMRKEKIYWEGLLPICLTPDDKSYESTTFGQKKLRNLRMTVLWVFGVSDTLWIILVLTLFVHRDQENLSLDLISFLIVCGGIFVVQFLALLCHRVQALVFFCHVHLGLEIIEKMRKNKRKHGKNDIRWRKNRKEGFISHA</sequence>
<dbReference type="EC" id="2.4.1.16" evidence="2"/>
<gene>
    <name evidence="10" type="ORF">pdam_00012315</name>
</gene>
<feature type="region of interest" description="Disordered" evidence="7">
    <location>
        <begin position="912"/>
        <end position="933"/>
    </location>
</feature>
<dbReference type="InterPro" id="IPR001660">
    <property type="entry name" value="SAM"/>
</dbReference>
<feature type="transmembrane region" description="Helical" evidence="8">
    <location>
        <begin position="706"/>
        <end position="734"/>
    </location>
</feature>
<dbReference type="STRING" id="46731.A0A3M6T9F7"/>
<dbReference type="SUPFAM" id="SSF47769">
    <property type="entry name" value="SAM/Pointed domain"/>
    <property type="match status" value="2"/>
</dbReference>
<comment type="subcellular location">
    <subcellularLocation>
        <location evidence="1">Membrane</location>
        <topology evidence="1">Multi-pass membrane protein</topology>
    </subcellularLocation>
</comment>
<evidence type="ECO:0000256" key="1">
    <source>
        <dbReference type="ARBA" id="ARBA00004141"/>
    </source>
</evidence>